<dbReference type="InterPro" id="IPR012972">
    <property type="entry name" value="NLE"/>
</dbReference>
<comment type="subcellular location">
    <subcellularLocation>
        <location evidence="1">Nucleus</location>
    </subcellularLocation>
</comment>
<dbReference type="InterPro" id="IPR001680">
    <property type="entry name" value="WD40_rpt"/>
</dbReference>
<dbReference type="PANTHER" id="PTHR19855:SF11">
    <property type="entry name" value="RIBOSOME BIOGENESIS PROTEIN WDR12"/>
    <property type="match status" value="1"/>
</dbReference>
<feature type="compositionally biased region" description="Acidic residues" evidence="6">
    <location>
        <begin position="234"/>
        <end position="244"/>
    </location>
</feature>
<dbReference type="AlphaFoldDB" id="A0AAD5X3C7"/>
<dbReference type="Pfam" id="PF08154">
    <property type="entry name" value="NLE"/>
    <property type="match status" value="1"/>
</dbReference>
<evidence type="ECO:0000313" key="8">
    <source>
        <dbReference type="EMBL" id="KAJ3053121.1"/>
    </source>
</evidence>
<evidence type="ECO:0000256" key="1">
    <source>
        <dbReference type="ARBA" id="ARBA00004123"/>
    </source>
</evidence>
<dbReference type="PANTHER" id="PTHR19855">
    <property type="entry name" value="WD40 REPEAT PROTEIN 12, 37"/>
    <property type="match status" value="1"/>
</dbReference>
<proteinExistence type="predicted"/>
<evidence type="ECO:0000256" key="6">
    <source>
        <dbReference type="SAM" id="MobiDB-lite"/>
    </source>
</evidence>
<protein>
    <submittedName>
        <fullName evidence="8">Ribosome biogenesis protein ytm1</fullName>
    </submittedName>
</protein>
<sequence length="317" mass="35042">MADPAIQRDSNPKAEAQVQVRFHTKQQKYAITDAPILVPSRLRRYGLSEIVNHLLAAAKPIPFDFLIDGKFIRTSLQAYLDAHNLSTENVLDVEYLESTLPPTQAGSIKHDDWICAVKASRKSPFIATGSYDANARIWDRAGNCVATLQGHEGAVKSIAWINETQDQPVRLLSGGLDQQVMGWEYSNDDNKSRLIFTCAEQTGSVESIAVNVAQSHFAAATYGGSINVWSIANGDDDDDEQEEDEPRKRRRTDGRRIPVKRAMAILDAHVGAVSSVVFDQDATHGSKLYSGGWDHSVRNCETISCVYGIRAFKRVLP</sequence>
<evidence type="ECO:0000259" key="7">
    <source>
        <dbReference type="Pfam" id="PF08154"/>
    </source>
</evidence>
<feature type="repeat" description="WD" evidence="5">
    <location>
        <begin position="107"/>
        <end position="139"/>
    </location>
</feature>
<reference evidence="8" key="1">
    <citation type="submission" date="2020-05" db="EMBL/GenBank/DDBJ databases">
        <title>Phylogenomic resolution of chytrid fungi.</title>
        <authorList>
            <person name="Stajich J.E."/>
            <person name="Amses K."/>
            <person name="Simmons R."/>
            <person name="Seto K."/>
            <person name="Myers J."/>
            <person name="Bonds A."/>
            <person name="Quandt C.A."/>
            <person name="Barry K."/>
            <person name="Liu P."/>
            <person name="Grigoriev I."/>
            <person name="Longcore J.E."/>
            <person name="James T.Y."/>
        </authorList>
    </citation>
    <scope>NUCLEOTIDE SEQUENCE</scope>
    <source>
        <strain evidence="8">JEL0318</strain>
    </source>
</reference>
<organism evidence="8 9">
    <name type="scientific">Rhizophlyctis rosea</name>
    <dbReference type="NCBI Taxonomy" id="64517"/>
    <lineage>
        <taxon>Eukaryota</taxon>
        <taxon>Fungi</taxon>
        <taxon>Fungi incertae sedis</taxon>
        <taxon>Chytridiomycota</taxon>
        <taxon>Chytridiomycota incertae sedis</taxon>
        <taxon>Chytridiomycetes</taxon>
        <taxon>Rhizophlyctidales</taxon>
        <taxon>Rhizophlyctidaceae</taxon>
        <taxon>Rhizophlyctis</taxon>
    </lineage>
</organism>
<keyword evidence="3" id="KW-0677">Repeat</keyword>
<dbReference type="InterPro" id="IPR036322">
    <property type="entry name" value="WD40_repeat_dom_sf"/>
</dbReference>
<comment type="caution">
    <text evidence="8">The sequence shown here is derived from an EMBL/GenBank/DDBJ whole genome shotgun (WGS) entry which is preliminary data.</text>
</comment>
<dbReference type="Gene3D" id="2.130.10.10">
    <property type="entry name" value="YVTN repeat-like/Quinoprotein amine dehydrogenase"/>
    <property type="match status" value="1"/>
</dbReference>
<evidence type="ECO:0000256" key="2">
    <source>
        <dbReference type="ARBA" id="ARBA00022574"/>
    </source>
</evidence>
<feature type="domain" description="NLE" evidence="7">
    <location>
        <begin position="18"/>
        <end position="80"/>
    </location>
</feature>
<evidence type="ECO:0000256" key="3">
    <source>
        <dbReference type="ARBA" id="ARBA00022737"/>
    </source>
</evidence>
<dbReference type="Proteomes" id="UP001212841">
    <property type="component" value="Unassembled WGS sequence"/>
</dbReference>
<gene>
    <name evidence="8" type="primary">YTM1</name>
    <name evidence="8" type="ORF">HK097_004979</name>
</gene>
<dbReference type="SUPFAM" id="SSF50978">
    <property type="entry name" value="WD40 repeat-like"/>
    <property type="match status" value="1"/>
</dbReference>
<evidence type="ECO:0000313" key="9">
    <source>
        <dbReference type="Proteomes" id="UP001212841"/>
    </source>
</evidence>
<keyword evidence="4" id="KW-0539">Nucleus</keyword>
<dbReference type="SMART" id="SM00320">
    <property type="entry name" value="WD40"/>
    <property type="match status" value="4"/>
</dbReference>
<dbReference type="PROSITE" id="PS50082">
    <property type="entry name" value="WD_REPEATS_2"/>
    <property type="match status" value="2"/>
</dbReference>
<feature type="repeat" description="WD" evidence="5">
    <location>
        <begin position="148"/>
        <end position="193"/>
    </location>
</feature>
<accession>A0AAD5X3C7</accession>
<feature type="region of interest" description="Disordered" evidence="6">
    <location>
        <begin position="233"/>
        <end position="254"/>
    </location>
</feature>
<evidence type="ECO:0000256" key="4">
    <source>
        <dbReference type="ARBA" id="ARBA00023242"/>
    </source>
</evidence>
<dbReference type="Pfam" id="PF00400">
    <property type="entry name" value="WD40"/>
    <property type="match status" value="3"/>
</dbReference>
<keyword evidence="2 5" id="KW-0853">WD repeat</keyword>
<evidence type="ECO:0000256" key="5">
    <source>
        <dbReference type="PROSITE-ProRule" id="PRU00221"/>
    </source>
</evidence>
<dbReference type="EMBL" id="JADGJD010000235">
    <property type="protein sequence ID" value="KAJ3053121.1"/>
    <property type="molecule type" value="Genomic_DNA"/>
</dbReference>
<name>A0AAD5X3C7_9FUNG</name>
<dbReference type="InterPro" id="IPR015943">
    <property type="entry name" value="WD40/YVTN_repeat-like_dom_sf"/>
</dbReference>
<keyword evidence="9" id="KW-1185">Reference proteome</keyword>
<dbReference type="GO" id="GO:0005634">
    <property type="term" value="C:nucleus"/>
    <property type="evidence" value="ECO:0007669"/>
    <property type="project" value="UniProtKB-SubCell"/>
</dbReference>